<keyword evidence="1" id="KW-0472">Membrane</keyword>
<evidence type="ECO:0000256" key="1">
    <source>
        <dbReference type="SAM" id="Phobius"/>
    </source>
</evidence>
<gene>
    <name evidence="3" type="ORF">SAMN05421752_107195</name>
</gene>
<dbReference type="EMBL" id="FTNR01000007">
    <property type="protein sequence ID" value="SIS01888.1"/>
    <property type="molecule type" value="Genomic_DNA"/>
</dbReference>
<evidence type="ECO:0000313" key="4">
    <source>
        <dbReference type="Proteomes" id="UP000185936"/>
    </source>
</evidence>
<evidence type="ECO:0000313" key="3">
    <source>
        <dbReference type="EMBL" id="SIS01888.1"/>
    </source>
</evidence>
<keyword evidence="1" id="KW-1133">Transmembrane helix</keyword>
<name>A0A1N7FN95_9EURY</name>
<feature type="transmembrane region" description="Helical" evidence="1">
    <location>
        <begin position="94"/>
        <end position="115"/>
    </location>
</feature>
<feature type="transmembrane region" description="Helical" evidence="1">
    <location>
        <begin position="121"/>
        <end position="141"/>
    </location>
</feature>
<proteinExistence type="predicted"/>
<feature type="transmembrane region" description="Helical" evidence="1">
    <location>
        <begin position="21"/>
        <end position="38"/>
    </location>
</feature>
<sequence length="328" mass="34983">MSHGTSTLTRFGAIREYPADLAAVSVGALLAYGIVTSFPDGSELRLLVTVPLALFLPGYALISVLFPATERGTQEATSTPVETRPRGIDLPERLGLSFALSLTIVPIVAIALPFTEWGFNTVSTAAALALITVALAQIGVVRRLRTPKSDRFMFSPVALIARLRRDDTAVMTASSLVLVLAIGLATGALLIGFLAPMSAGGFSELALYGENEDGDLVAGEIESEIEPGESVPVTVSVENQEGEETEYTVVIQEQLLEDGDVVERTQLGELETTLADETTETSERSVAPTAEEGETVRISVLLFHGEPPAEPTNENAAEDTYFWVTIEE</sequence>
<feature type="transmembrane region" description="Helical" evidence="1">
    <location>
        <begin position="169"/>
        <end position="195"/>
    </location>
</feature>
<keyword evidence="1" id="KW-0812">Transmembrane</keyword>
<dbReference type="RefSeq" id="WP_076609368.1">
    <property type="nucleotide sequence ID" value="NZ_FTNR01000007.1"/>
</dbReference>
<feature type="domain" description="DUF1616" evidence="2">
    <location>
        <begin position="26"/>
        <end position="325"/>
    </location>
</feature>
<dbReference type="OrthoDB" id="82282at2157"/>
<dbReference type="Pfam" id="PF07760">
    <property type="entry name" value="DUF1616"/>
    <property type="match status" value="1"/>
</dbReference>
<evidence type="ECO:0000259" key="2">
    <source>
        <dbReference type="Pfam" id="PF07760"/>
    </source>
</evidence>
<accession>A0A1N7FN95</accession>
<keyword evidence="4" id="KW-1185">Reference proteome</keyword>
<reference evidence="4" key="1">
    <citation type="submission" date="2017-01" db="EMBL/GenBank/DDBJ databases">
        <authorList>
            <person name="Varghese N."/>
            <person name="Submissions S."/>
        </authorList>
    </citation>
    <scope>NUCLEOTIDE SEQUENCE [LARGE SCALE GENOMIC DNA]</scope>
    <source>
        <strain evidence="4">type strain: HArc-</strain>
    </source>
</reference>
<dbReference type="Proteomes" id="UP000185936">
    <property type="component" value="Unassembled WGS sequence"/>
</dbReference>
<organism evidence="3 4">
    <name type="scientific">Natronorubrum thiooxidans</name>
    <dbReference type="NCBI Taxonomy" id="308853"/>
    <lineage>
        <taxon>Archaea</taxon>
        <taxon>Methanobacteriati</taxon>
        <taxon>Methanobacteriota</taxon>
        <taxon>Stenosarchaea group</taxon>
        <taxon>Halobacteria</taxon>
        <taxon>Halobacteriales</taxon>
        <taxon>Natrialbaceae</taxon>
        <taxon>Natronorubrum</taxon>
    </lineage>
</organism>
<dbReference type="AlphaFoldDB" id="A0A1N7FN95"/>
<dbReference type="STRING" id="308853.SAMN05421752_107195"/>
<protein>
    <submittedName>
        <fullName evidence="3">Uncharacterized membrane protein</fullName>
    </submittedName>
</protein>
<feature type="transmembrane region" description="Helical" evidence="1">
    <location>
        <begin position="44"/>
        <end position="66"/>
    </location>
</feature>
<dbReference type="InterPro" id="IPR011674">
    <property type="entry name" value="DUF1616"/>
</dbReference>